<sequence>MTDTHTWTPWTAALAWGEAVVEWHLAVHPAPWDTQPPEWARYTAVAYAHGTLAVAARTALPIAEVTHPDQLAGLSLAAVVLDVVDSRRLTTVVPGPAETGHADHVALAGLLAQGGAEPGRFRRWCLEVGTRHLADVDHRQDARLGERCDALLRVRRQELLAGIGEVVGNLDT</sequence>
<organism evidence="1 2">
    <name type="scientific">Allokutzneria oryzae</name>
    <dbReference type="NCBI Taxonomy" id="1378989"/>
    <lineage>
        <taxon>Bacteria</taxon>
        <taxon>Bacillati</taxon>
        <taxon>Actinomycetota</taxon>
        <taxon>Actinomycetes</taxon>
        <taxon>Pseudonocardiales</taxon>
        <taxon>Pseudonocardiaceae</taxon>
        <taxon>Allokutzneria</taxon>
    </lineage>
</organism>
<evidence type="ECO:0000313" key="2">
    <source>
        <dbReference type="Proteomes" id="UP001589693"/>
    </source>
</evidence>
<proteinExistence type="predicted"/>
<accession>A0ABV5ZZG5</accession>
<dbReference type="Proteomes" id="UP001589693">
    <property type="component" value="Unassembled WGS sequence"/>
</dbReference>
<name>A0ABV5ZZG5_9PSEU</name>
<protein>
    <submittedName>
        <fullName evidence="1">Uncharacterized protein</fullName>
    </submittedName>
</protein>
<dbReference type="RefSeq" id="WP_377854366.1">
    <property type="nucleotide sequence ID" value="NZ_JBHLZU010000018.1"/>
</dbReference>
<gene>
    <name evidence="1" type="ORF">ACFFQA_20360</name>
</gene>
<reference evidence="1 2" key="1">
    <citation type="submission" date="2024-09" db="EMBL/GenBank/DDBJ databases">
        <authorList>
            <person name="Sun Q."/>
            <person name="Mori K."/>
        </authorList>
    </citation>
    <scope>NUCLEOTIDE SEQUENCE [LARGE SCALE GENOMIC DNA]</scope>
    <source>
        <strain evidence="1 2">TBRC 7907</strain>
    </source>
</reference>
<evidence type="ECO:0000313" key="1">
    <source>
        <dbReference type="EMBL" id="MFB9906297.1"/>
    </source>
</evidence>
<dbReference type="EMBL" id="JBHLZU010000018">
    <property type="protein sequence ID" value="MFB9906297.1"/>
    <property type="molecule type" value="Genomic_DNA"/>
</dbReference>
<comment type="caution">
    <text evidence="1">The sequence shown here is derived from an EMBL/GenBank/DDBJ whole genome shotgun (WGS) entry which is preliminary data.</text>
</comment>
<keyword evidence="2" id="KW-1185">Reference proteome</keyword>